<name>A0A4Y9ZQ27_9AGAM</name>
<feature type="region of interest" description="Disordered" evidence="1">
    <location>
        <begin position="107"/>
        <end position="145"/>
    </location>
</feature>
<evidence type="ECO:0000313" key="2">
    <source>
        <dbReference type="EMBL" id="TFY76882.1"/>
    </source>
</evidence>
<reference evidence="2 3" key="1">
    <citation type="submission" date="2019-02" db="EMBL/GenBank/DDBJ databases">
        <title>Genome sequencing of the rare red list fungi Hericium alpestre (H. flagellum).</title>
        <authorList>
            <person name="Buettner E."/>
            <person name="Kellner H."/>
        </authorList>
    </citation>
    <scope>NUCLEOTIDE SEQUENCE [LARGE SCALE GENOMIC DNA]</scope>
    <source>
        <strain evidence="2 3">DSM 108284</strain>
    </source>
</reference>
<gene>
    <name evidence="2" type="ORF">EWM64_g7131</name>
</gene>
<keyword evidence="3" id="KW-1185">Reference proteome</keyword>
<dbReference type="EMBL" id="SFCI01001061">
    <property type="protein sequence ID" value="TFY76882.1"/>
    <property type="molecule type" value="Genomic_DNA"/>
</dbReference>
<evidence type="ECO:0000256" key="1">
    <source>
        <dbReference type="SAM" id="MobiDB-lite"/>
    </source>
</evidence>
<protein>
    <submittedName>
        <fullName evidence="2">Uncharacterized protein</fullName>
    </submittedName>
</protein>
<organism evidence="2 3">
    <name type="scientific">Hericium alpestre</name>
    <dbReference type="NCBI Taxonomy" id="135208"/>
    <lineage>
        <taxon>Eukaryota</taxon>
        <taxon>Fungi</taxon>
        <taxon>Dikarya</taxon>
        <taxon>Basidiomycota</taxon>
        <taxon>Agaricomycotina</taxon>
        <taxon>Agaricomycetes</taxon>
        <taxon>Russulales</taxon>
        <taxon>Hericiaceae</taxon>
        <taxon>Hericium</taxon>
    </lineage>
</organism>
<dbReference type="Proteomes" id="UP000298061">
    <property type="component" value="Unassembled WGS sequence"/>
</dbReference>
<sequence>MVYSELAMADIRPHCGAGECGEYVGGGIARRFGASATPTLTVTSSPGRVAKLSVGVDDVADSLLDVHTPPLAFATTTAPSRGAFSLVNNYASRVDRSRHPFGVVPGAFLGSTTGSSPNESSATSGCPRPHCALQHSPDPPKNPQV</sequence>
<accession>A0A4Y9ZQ27</accession>
<feature type="compositionally biased region" description="Polar residues" evidence="1">
    <location>
        <begin position="110"/>
        <end position="124"/>
    </location>
</feature>
<dbReference type="AlphaFoldDB" id="A0A4Y9ZQ27"/>
<evidence type="ECO:0000313" key="3">
    <source>
        <dbReference type="Proteomes" id="UP000298061"/>
    </source>
</evidence>
<proteinExistence type="predicted"/>
<comment type="caution">
    <text evidence="2">The sequence shown here is derived from an EMBL/GenBank/DDBJ whole genome shotgun (WGS) entry which is preliminary data.</text>
</comment>